<dbReference type="Proteomes" id="UP000694240">
    <property type="component" value="Chromosome 10"/>
</dbReference>
<reference evidence="1 2" key="1">
    <citation type="submission" date="2020-12" db="EMBL/GenBank/DDBJ databases">
        <title>Concerted genomic and epigenomic changes stabilize Arabidopsis allopolyploids.</title>
        <authorList>
            <person name="Chen Z."/>
        </authorList>
    </citation>
    <scope>NUCLEOTIDE SEQUENCE [LARGE SCALE GENOMIC DNA]</scope>
    <source>
        <strain evidence="1">Allo738</strain>
        <tissue evidence="1">Leaf</tissue>
    </source>
</reference>
<organism evidence="1 2">
    <name type="scientific">Arabidopsis thaliana x Arabidopsis arenosa</name>
    <dbReference type="NCBI Taxonomy" id="1240361"/>
    <lineage>
        <taxon>Eukaryota</taxon>
        <taxon>Viridiplantae</taxon>
        <taxon>Streptophyta</taxon>
        <taxon>Embryophyta</taxon>
        <taxon>Tracheophyta</taxon>
        <taxon>Spermatophyta</taxon>
        <taxon>Magnoliopsida</taxon>
        <taxon>eudicotyledons</taxon>
        <taxon>Gunneridae</taxon>
        <taxon>Pentapetalae</taxon>
        <taxon>rosids</taxon>
        <taxon>malvids</taxon>
        <taxon>Brassicales</taxon>
        <taxon>Brassicaceae</taxon>
        <taxon>Camelineae</taxon>
        <taxon>Arabidopsis</taxon>
    </lineage>
</organism>
<evidence type="ECO:0000313" key="2">
    <source>
        <dbReference type="Proteomes" id="UP000694240"/>
    </source>
</evidence>
<keyword evidence="2" id="KW-1185">Reference proteome</keyword>
<protein>
    <submittedName>
        <fullName evidence="1">Uncharacterized protein</fullName>
    </submittedName>
</protein>
<evidence type="ECO:0000313" key="1">
    <source>
        <dbReference type="EMBL" id="KAG7560180.1"/>
    </source>
</evidence>
<comment type="caution">
    <text evidence="1">The sequence shown here is derived from an EMBL/GenBank/DDBJ whole genome shotgun (WGS) entry which is preliminary data.</text>
</comment>
<dbReference type="AlphaFoldDB" id="A0A8T1ZPU1"/>
<dbReference type="EMBL" id="JAEFBK010000010">
    <property type="protein sequence ID" value="KAG7560180.1"/>
    <property type="molecule type" value="Genomic_DNA"/>
</dbReference>
<gene>
    <name evidence="1" type="ORF">ISN45_Aa05g017280</name>
</gene>
<proteinExistence type="predicted"/>
<name>A0A8T1ZPU1_9BRAS</name>
<accession>A0A8T1ZPU1</accession>
<sequence length="59" mass="6871">MGFYLFVRKRVKFLFLEQLLCSSFAAAPSQVGCGVVSGLVWLLSEAWWRFRSVRGERWV</sequence>